<keyword evidence="3" id="KW-0732">Signal</keyword>
<evidence type="ECO:0000256" key="5">
    <source>
        <dbReference type="ARBA" id="ARBA00023237"/>
    </source>
</evidence>
<reference evidence="9" key="1">
    <citation type="journal article" date="2019" name="Int. J. Syst. Evol. Microbiol.">
        <title>The Global Catalogue of Microorganisms (GCM) 10K type strain sequencing project: providing services to taxonomists for standard genome sequencing and annotation.</title>
        <authorList>
            <consortium name="The Broad Institute Genomics Platform"/>
            <consortium name="The Broad Institute Genome Sequencing Center for Infectious Disease"/>
            <person name="Wu L."/>
            <person name="Ma J."/>
        </authorList>
    </citation>
    <scope>NUCLEOTIDE SEQUENCE [LARGE SCALE GENOMIC DNA]</scope>
    <source>
        <strain evidence="9">JCM 16722</strain>
    </source>
</reference>
<evidence type="ECO:0000259" key="6">
    <source>
        <dbReference type="Pfam" id="PF07980"/>
    </source>
</evidence>
<evidence type="ECO:0000313" key="9">
    <source>
        <dbReference type="Proteomes" id="UP001500167"/>
    </source>
</evidence>
<comment type="subcellular location">
    <subcellularLocation>
        <location evidence="1">Cell outer membrane</location>
    </subcellularLocation>
</comment>
<proteinExistence type="inferred from homology"/>
<keyword evidence="4" id="KW-0472">Membrane</keyword>
<keyword evidence="5" id="KW-0998">Cell outer membrane</keyword>
<evidence type="ECO:0000259" key="7">
    <source>
        <dbReference type="Pfam" id="PF14322"/>
    </source>
</evidence>
<comment type="caution">
    <text evidence="8">The sequence shown here is derived from an EMBL/GenBank/DDBJ whole genome shotgun (WGS) entry which is preliminary data.</text>
</comment>
<feature type="domain" description="SusD-like N-terminal" evidence="7">
    <location>
        <begin position="27"/>
        <end position="231"/>
    </location>
</feature>
<dbReference type="InterPro" id="IPR012944">
    <property type="entry name" value="SusD_RagB_dom"/>
</dbReference>
<evidence type="ECO:0000256" key="1">
    <source>
        <dbReference type="ARBA" id="ARBA00004442"/>
    </source>
</evidence>
<dbReference type="InterPro" id="IPR033985">
    <property type="entry name" value="SusD-like_N"/>
</dbReference>
<accession>A0ABP8AG11</accession>
<evidence type="ECO:0000256" key="4">
    <source>
        <dbReference type="ARBA" id="ARBA00023136"/>
    </source>
</evidence>
<dbReference type="EMBL" id="BAAAZK010000008">
    <property type="protein sequence ID" value="GAA4183195.1"/>
    <property type="molecule type" value="Genomic_DNA"/>
</dbReference>
<evidence type="ECO:0000256" key="2">
    <source>
        <dbReference type="ARBA" id="ARBA00006275"/>
    </source>
</evidence>
<feature type="domain" description="RagB/SusD" evidence="6">
    <location>
        <begin position="321"/>
        <end position="490"/>
    </location>
</feature>
<sequence>MNKMKRNYKQIILLTLGLSVLNTSCNKYLEEEPDMRTQINTVEKLSQLLVTAYPDRNYYTFAETASDNAEDKSAALAGHNNEPFISLYNWNVVQETGNGSPTEYWNACYRAVAVTNEALAAIEKENFGAAADQYKGEALVARAYSIFMLSIFFSNPYHIGGDNSGLGIPYPLKPETTTRPVYERGTVESTYAQIEKDLEQGLSLLKGAKYEVPHYHFTQQAAFAFATRFYLFKGNWDKAIQYASAVYPDGNFKGNIRQYVTDLNPRSYAEYRQEYTKASKSWNLLLANTYSVFQRGSGAGNARYSFGETVKNIYTGNTVYGAKLINKFGVYTAPNYTTNKFNELFYYTNFQAGTGYPYIMAPLLTADEVLLNRAEAYVQKGSYDLALKDLNDFGTANIDAYNPTAHTLTIPKIKDYFQTNAGISNLSDKDAVIMAILEIKRIAFMQEGIRWMDILRHGLTVKHNFIEASGNETFQTLDKNDPRRVFQIPQDAINTGIPANPR</sequence>
<evidence type="ECO:0000313" key="8">
    <source>
        <dbReference type="EMBL" id="GAA4183195.1"/>
    </source>
</evidence>
<comment type="similarity">
    <text evidence="2">Belongs to the SusD family.</text>
</comment>
<dbReference type="InterPro" id="IPR011990">
    <property type="entry name" value="TPR-like_helical_dom_sf"/>
</dbReference>
<dbReference type="Proteomes" id="UP001500167">
    <property type="component" value="Unassembled WGS sequence"/>
</dbReference>
<keyword evidence="9" id="KW-1185">Reference proteome</keyword>
<gene>
    <name evidence="8" type="ORF">GCM10022218_41520</name>
</gene>
<organism evidence="8 9">
    <name type="scientific">Sphingobacterium ginsenosidimutans</name>
    <dbReference type="NCBI Taxonomy" id="687845"/>
    <lineage>
        <taxon>Bacteria</taxon>
        <taxon>Pseudomonadati</taxon>
        <taxon>Bacteroidota</taxon>
        <taxon>Sphingobacteriia</taxon>
        <taxon>Sphingobacteriales</taxon>
        <taxon>Sphingobacteriaceae</taxon>
        <taxon>Sphingobacterium</taxon>
    </lineage>
</organism>
<dbReference type="Gene3D" id="1.25.40.390">
    <property type="match status" value="2"/>
</dbReference>
<dbReference type="Pfam" id="PF07980">
    <property type="entry name" value="SusD_RagB"/>
    <property type="match status" value="1"/>
</dbReference>
<dbReference type="Pfam" id="PF14322">
    <property type="entry name" value="SusD-like_3"/>
    <property type="match status" value="1"/>
</dbReference>
<name>A0ABP8AG11_9SPHI</name>
<protein>
    <submittedName>
        <fullName evidence="8">RagB/SusD family nutrient uptake outer membrane protein</fullName>
    </submittedName>
</protein>
<dbReference type="SUPFAM" id="SSF48452">
    <property type="entry name" value="TPR-like"/>
    <property type="match status" value="1"/>
</dbReference>
<evidence type="ECO:0000256" key="3">
    <source>
        <dbReference type="ARBA" id="ARBA00022729"/>
    </source>
</evidence>